<evidence type="ECO:0000256" key="2">
    <source>
        <dbReference type="ARBA" id="ARBA00005417"/>
    </source>
</evidence>
<dbReference type="FunFam" id="3.40.50.300:FF:000224">
    <property type="entry name" value="Energy-coupling factor transporter ATP-binding protein EcfA"/>
    <property type="match status" value="1"/>
</dbReference>
<dbReference type="Gene3D" id="3.40.50.300">
    <property type="entry name" value="P-loop containing nucleotide triphosphate hydrolases"/>
    <property type="match status" value="1"/>
</dbReference>
<dbReference type="InterPro" id="IPR003439">
    <property type="entry name" value="ABC_transporter-like_ATP-bd"/>
</dbReference>
<organism evidence="10 11">
    <name type="scientific">Iocasia fonsfrigidae</name>
    <dbReference type="NCBI Taxonomy" id="2682810"/>
    <lineage>
        <taxon>Bacteria</taxon>
        <taxon>Bacillati</taxon>
        <taxon>Bacillota</taxon>
        <taxon>Clostridia</taxon>
        <taxon>Halanaerobiales</taxon>
        <taxon>Halanaerobiaceae</taxon>
        <taxon>Iocasia</taxon>
    </lineage>
</organism>
<dbReference type="InterPro" id="IPR027417">
    <property type="entry name" value="P-loop_NTPase"/>
</dbReference>
<keyword evidence="11" id="KW-1185">Reference proteome</keyword>
<dbReference type="EMBL" id="CP046640">
    <property type="protein sequence ID" value="QTL99096.1"/>
    <property type="molecule type" value="Genomic_DNA"/>
</dbReference>
<dbReference type="CDD" id="cd03225">
    <property type="entry name" value="ABC_cobalt_CbiO_domain1"/>
    <property type="match status" value="1"/>
</dbReference>
<protein>
    <submittedName>
        <fullName evidence="10">ATP-binding cassette domain-containing protein</fullName>
    </submittedName>
</protein>
<name>A0A8A7KBC4_9FIRM</name>
<evidence type="ECO:0000256" key="4">
    <source>
        <dbReference type="ARBA" id="ARBA00022475"/>
    </source>
</evidence>
<evidence type="ECO:0000256" key="1">
    <source>
        <dbReference type="ARBA" id="ARBA00004202"/>
    </source>
</evidence>
<comment type="subcellular location">
    <subcellularLocation>
        <location evidence="1">Cell membrane</location>
        <topology evidence="1">Peripheral membrane protein</topology>
    </subcellularLocation>
</comment>
<dbReference type="GO" id="GO:0005524">
    <property type="term" value="F:ATP binding"/>
    <property type="evidence" value="ECO:0007669"/>
    <property type="project" value="UniProtKB-KW"/>
</dbReference>
<evidence type="ECO:0000313" key="11">
    <source>
        <dbReference type="Proteomes" id="UP000665020"/>
    </source>
</evidence>
<keyword evidence="5" id="KW-0547">Nucleotide-binding</keyword>
<proteinExistence type="inferred from homology"/>
<accession>A0A8A7KBC4</accession>
<dbReference type="InterPro" id="IPR003593">
    <property type="entry name" value="AAA+_ATPase"/>
</dbReference>
<dbReference type="KEGG" id="ifn:GM661_14575"/>
<dbReference type="PANTHER" id="PTHR43553">
    <property type="entry name" value="HEAVY METAL TRANSPORTER"/>
    <property type="match status" value="1"/>
</dbReference>
<dbReference type="SUPFAM" id="SSF52540">
    <property type="entry name" value="P-loop containing nucleoside triphosphate hydrolases"/>
    <property type="match status" value="1"/>
</dbReference>
<keyword evidence="4" id="KW-1003">Cell membrane</keyword>
<dbReference type="PROSITE" id="PS50893">
    <property type="entry name" value="ABC_TRANSPORTER_2"/>
    <property type="match status" value="1"/>
</dbReference>
<evidence type="ECO:0000256" key="7">
    <source>
        <dbReference type="ARBA" id="ARBA00022967"/>
    </source>
</evidence>
<dbReference type="Pfam" id="PF00005">
    <property type="entry name" value="ABC_tran"/>
    <property type="match status" value="1"/>
</dbReference>
<dbReference type="GO" id="GO:0043190">
    <property type="term" value="C:ATP-binding cassette (ABC) transporter complex"/>
    <property type="evidence" value="ECO:0007669"/>
    <property type="project" value="TreeGrafter"/>
</dbReference>
<keyword evidence="6 10" id="KW-0067">ATP-binding</keyword>
<evidence type="ECO:0000259" key="9">
    <source>
        <dbReference type="PROSITE" id="PS50893"/>
    </source>
</evidence>
<dbReference type="GO" id="GO:0016887">
    <property type="term" value="F:ATP hydrolysis activity"/>
    <property type="evidence" value="ECO:0007669"/>
    <property type="project" value="InterPro"/>
</dbReference>
<evidence type="ECO:0000256" key="6">
    <source>
        <dbReference type="ARBA" id="ARBA00022840"/>
    </source>
</evidence>
<keyword evidence="7" id="KW-1278">Translocase</keyword>
<evidence type="ECO:0000313" key="10">
    <source>
        <dbReference type="EMBL" id="QTL99096.1"/>
    </source>
</evidence>
<dbReference type="AlphaFoldDB" id="A0A8A7KBC4"/>
<dbReference type="InterPro" id="IPR015856">
    <property type="entry name" value="ABC_transpr_CbiO/EcfA_su"/>
</dbReference>
<keyword evidence="3" id="KW-0813">Transport</keyword>
<dbReference type="SMART" id="SM00382">
    <property type="entry name" value="AAA"/>
    <property type="match status" value="1"/>
</dbReference>
<dbReference type="InterPro" id="IPR050095">
    <property type="entry name" value="ECF_ABC_transporter_ATP-bd"/>
</dbReference>
<evidence type="ECO:0000256" key="5">
    <source>
        <dbReference type="ARBA" id="ARBA00022741"/>
    </source>
</evidence>
<dbReference type="GO" id="GO:0042626">
    <property type="term" value="F:ATPase-coupled transmembrane transporter activity"/>
    <property type="evidence" value="ECO:0007669"/>
    <property type="project" value="TreeGrafter"/>
</dbReference>
<reference evidence="10" key="1">
    <citation type="submission" date="2019-12" db="EMBL/GenBank/DDBJ databases">
        <authorList>
            <person name="zhang j."/>
            <person name="sun C.M."/>
        </authorList>
    </citation>
    <scope>NUCLEOTIDE SEQUENCE</scope>
    <source>
        <strain evidence="10">NS-1</strain>
    </source>
</reference>
<comment type="similarity">
    <text evidence="2">Belongs to the ABC transporter superfamily.</text>
</comment>
<dbReference type="Proteomes" id="UP000665020">
    <property type="component" value="Chromosome"/>
</dbReference>
<feature type="domain" description="ABC transporter" evidence="9">
    <location>
        <begin position="4"/>
        <end position="245"/>
    </location>
</feature>
<dbReference type="PROSITE" id="PS00211">
    <property type="entry name" value="ABC_TRANSPORTER_1"/>
    <property type="match status" value="1"/>
</dbReference>
<gene>
    <name evidence="10" type="ORF">GM661_14575</name>
</gene>
<evidence type="ECO:0000256" key="8">
    <source>
        <dbReference type="ARBA" id="ARBA00023136"/>
    </source>
</evidence>
<keyword evidence="8" id="KW-0472">Membrane</keyword>
<evidence type="ECO:0000256" key="3">
    <source>
        <dbReference type="ARBA" id="ARBA00022448"/>
    </source>
</evidence>
<sequence length="281" mass="31076">MKKIIVDKLKYKYPMSEKLALKGISFSIEEGEFIGIVGQNSAGKSTLCQALAGLVPHFYKGTYGGKVIVDGLEVLNTSISVLSLKVGIVFQNPFTQVTGSKLTVYEEVAFGLENAGISRQKIVERVDYALDLLGIYQYKDRNPFDLSGGQMQRMAIASIIAMKPQVIVLDEPTSQLDPQGSEEVFRAVQKLSKEKMTVIMVEHKMEKIAAYSDRVIFLDDGEMIDFDTPQRVFSRDDLAEHGIAAPSFTRICKGLGYQDKDTGLYPVTLEEAYGVVVDHNG</sequence>
<dbReference type="PANTHER" id="PTHR43553:SF21">
    <property type="entry name" value="ABC TRANSPORTER ATP-BINDING PROTEIN MA_1418-RELATED"/>
    <property type="match status" value="1"/>
</dbReference>
<dbReference type="RefSeq" id="WP_230867490.1">
    <property type="nucleotide sequence ID" value="NZ_CP046640.1"/>
</dbReference>
<dbReference type="InterPro" id="IPR017871">
    <property type="entry name" value="ABC_transporter-like_CS"/>
</dbReference>